<keyword evidence="3" id="KW-0804">Transcription</keyword>
<keyword evidence="1" id="KW-0805">Transcription regulation</keyword>
<dbReference type="SUPFAM" id="SSF46785">
    <property type="entry name" value="Winged helix' DNA-binding domain"/>
    <property type="match status" value="1"/>
</dbReference>
<feature type="domain" description="HTH arsR-type" evidence="4">
    <location>
        <begin position="34"/>
        <end position="128"/>
    </location>
</feature>
<evidence type="ECO:0000313" key="6">
    <source>
        <dbReference type="Proteomes" id="UP000051379"/>
    </source>
</evidence>
<dbReference type="PANTHER" id="PTHR43132">
    <property type="entry name" value="ARSENICAL RESISTANCE OPERON REPRESSOR ARSR-RELATED"/>
    <property type="match status" value="1"/>
</dbReference>
<dbReference type="Gene3D" id="1.10.10.10">
    <property type="entry name" value="Winged helix-like DNA-binding domain superfamily/Winged helix DNA-binding domain"/>
    <property type="match status" value="1"/>
</dbReference>
<dbReference type="InterPro" id="IPR051011">
    <property type="entry name" value="Metal_resp_trans_reg"/>
</dbReference>
<reference evidence="5 6" key="1">
    <citation type="journal article" date="2015" name="Genome Announc.">
        <title>Expanding the biotechnology potential of lactobacilli through comparative genomics of 213 strains and associated genera.</title>
        <authorList>
            <person name="Sun Z."/>
            <person name="Harris H.M."/>
            <person name="McCann A."/>
            <person name="Guo C."/>
            <person name="Argimon S."/>
            <person name="Zhang W."/>
            <person name="Yang X."/>
            <person name="Jeffery I.B."/>
            <person name="Cooney J.C."/>
            <person name="Kagawa T.F."/>
            <person name="Liu W."/>
            <person name="Song Y."/>
            <person name="Salvetti E."/>
            <person name="Wrobel A."/>
            <person name="Rasinkangas P."/>
            <person name="Parkhill J."/>
            <person name="Rea M.C."/>
            <person name="O'Sullivan O."/>
            <person name="Ritari J."/>
            <person name="Douillard F.P."/>
            <person name="Paul Ross R."/>
            <person name="Yang R."/>
            <person name="Briner A.E."/>
            <person name="Felis G.E."/>
            <person name="de Vos W.M."/>
            <person name="Barrangou R."/>
            <person name="Klaenhammer T.R."/>
            <person name="Caufield P.W."/>
            <person name="Cui Y."/>
            <person name="Zhang H."/>
            <person name="O'Toole P.W."/>
        </authorList>
    </citation>
    <scope>NUCLEOTIDE SEQUENCE [LARGE SCALE GENOMIC DNA]</scope>
    <source>
        <strain evidence="5 6">JCM 17355</strain>
    </source>
</reference>
<protein>
    <submittedName>
        <fullName evidence="5">Transcription regulator</fullName>
    </submittedName>
</protein>
<dbReference type="PRINTS" id="PR00778">
    <property type="entry name" value="HTHARSR"/>
</dbReference>
<sequence length="131" mass="15094">MNFNLLQLRGQLMPEQNFEVEHQNALHNLKQNIPNDDDLEAMVNIFKAFGDMTRVKIILALAETPLSVGEIADTLDMSQSSISHQLSILKQLNLVSNARRGRNIHYRLSDQHIITIFKQTKEHIIEDENDF</sequence>
<evidence type="ECO:0000259" key="4">
    <source>
        <dbReference type="PROSITE" id="PS50987"/>
    </source>
</evidence>
<dbReference type="PROSITE" id="PS50987">
    <property type="entry name" value="HTH_ARSR_2"/>
    <property type="match status" value="1"/>
</dbReference>
<dbReference type="Proteomes" id="UP000051379">
    <property type="component" value="Unassembled WGS sequence"/>
</dbReference>
<evidence type="ECO:0000256" key="3">
    <source>
        <dbReference type="ARBA" id="ARBA00023163"/>
    </source>
</evidence>
<organism evidence="5 6">
    <name type="scientific">Companilactobacillus futsaii JCM 17355</name>
    <dbReference type="NCBI Taxonomy" id="1423818"/>
    <lineage>
        <taxon>Bacteria</taxon>
        <taxon>Bacillati</taxon>
        <taxon>Bacillota</taxon>
        <taxon>Bacilli</taxon>
        <taxon>Lactobacillales</taxon>
        <taxon>Lactobacillaceae</taxon>
        <taxon>Companilactobacillus</taxon>
    </lineage>
</organism>
<keyword evidence="6" id="KW-1185">Reference proteome</keyword>
<dbReference type="PANTHER" id="PTHR43132:SF6">
    <property type="entry name" value="HTH-TYPE TRANSCRIPTIONAL REPRESSOR CZRA"/>
    <property type="match status" value="1"/>
</dbReference>
<accession>A0ABR5P704</accession>
<evidence type="ECO:0000256" key="2">
    <source>
        <dbReference type="ARBA" id="ARBA00023125"/>
    </source>
</evidence>
<evidence type="ECO:0000256" key="1">
    <source>
        <dbReference type="ARBA" id="ARBA00023015"/>
    </source>
</evidence>
<gene>
    <name evidence="5" type="ORF">FC88_GL000323</name>
</gene>
<comment type="caution">
    <text evidence="5">The sequence shown here is derived from an EMBL/GenBank/DDBJ whole genome shotgun (WGS) entry which is preliminary data.</text>
</comment>
<keyword evidence="2" id="KW-0238">DNA-binding</keyword>
<evidence type="ECO:0000313" key="5">
    <source>
        <dbReference type="EMBL" id="KRK93402.1"/>
    </source>
</evidence>
<dbReference type="SMART" id="SM00418">
    <property type="entry name" value="HTH_ARSR"/>
    <property type="match status" value="1"/>
</dbReference>
<name>A0ABR5P704_9LACO</name>
<proteinExistence type="predicted"/>
<dbReference type="InterPro" id="IPR001845">
    <property type="entry name" value="HTH_ArsR_DNA-bd_dom"/>
</dbReference>
<dbReference type="CDD" id="cd00090">
    <property type="entry name" value="HTH_ARSR"/>
    <property type="match status" value="1"/>
</dbReference>
<dbReference type="EMBL" id="AZDO01000082">
    <property type="protein sequence ID" value="KRK93402.1"/>
    <property type="molecule type" value="Genomic_DNA"/>
</dbReference>
<dbReference type="Pfam" id="PF01022">
    <property type="entry name" value="HTH_5"/>
    <property type="match status" value="1"/>
</dbReference>
<dbReference type="NCBIfam" id="NF033788">
    <property type="entry name" value="HTH_metalloreg"/>
    <property type="match status" value="1"/>
</dbReference>
<dbReference type="InterPro" id="IPR036388">
    <property type="entry name" value="WH-like_DNA-bd_sf"/>
</dbReference>
<dbReference type="InterPro" id="IPR011991">
    <property type="entry name" value="ArsR-like_HTH"/>
</dbReference>
<dbReference type="InterPro" id="IPR036390">
    <property type="entry name" value="WH_DNA-bd_sf"/>
</dbReference>